<dbReference type="GO" id="GO:0046872">
    <property type="term" value="F:metal ion binding"/>
    <property type="evidence" value="ECO:0007669"/>
    <property type="project" value="UniProtKB-KW"/>
</dbReference>
<keyword evidence="8" id="KW-0816">Tricarboxylic acid cycle</keyword>
<evidence type="ECO:0000256" key="8">
    <source>
        <dbReference type="ARBA" id="ARBA00022532"/>
    </source>
</evidence>
<sequence>MNQELVLGPNAGNKCGDKEETCKCPGATTLGIKASRDVDKPTKGFIKVTHQHRNGNTFSLKNELDGGRIAGVKNPIYSVSVYFWNGAPDRPILLGIKKTGSSQTKYYSKGTSLWINSLVSHLSEQEALDEHNCQKNNAVVFTIKNASSGTLRESSRATCMKNTRKIKRSRPTPPPGSEYIITNYRITNVDGHNRDTKISRVTLNGVDIANISPPHDALEGIRLYSYPASLDVPLMIEFKPKSGGDSTFYASKNGKGWSKVETKDSKNFYDGKEIGKQTPKDTLSDKLDEILCSQDNVTFDISYGNSKKHAIKNTMYCCKEHGDLGKVSVRAVEVSCTQHGHDSSKLIAYKHFTNGNIGGIKFNEDGNKRRRVKSNALRFPISGVEGVYVLYCQEKPALIYVESTSIMDRGWYRKSRDGGYEKTWTWVNRGLNGIAGTDLKNGISCDKWQKLKTYLGELGCRGLGGCFNGLGRSAYGHNLGHQDVVTIEESDNESKQQVGGSEEEEVPVETIPQAYYHPPLTTSSPGVIIDIKQNIPTDTGNGPYLYPSSPPNQVSLTKVEDPKGSNFNKYTHVASHGLPFTVTEVRYGGIKTFKPNELQFNETDNTSHFAVWYWQRNGMTNPLLVEVKVGDTDFRYSYNKGGNDIQWSPLDKYPGSRFDPLSPEELETQLDDLNCKHNGAVTLDLTRNTSKKHDKSTGGQPYCCAYHNGTGANKVTVTSGEVRVPGSQEIPFYKHEITSGDGLRLSGIKYYENSSTDTPRERIIASGLGFPIQGPVTVYAFYCRGNPALIYVSSTGNDRDRVDGWYRKNSIHDNKPWEKFQGDLPGNGPNGIKSCKDDSKEFNELVKVLRESGGCNYGECTEPTQLSSQQGVADPGTSDGSRTGVNLGRTVLDYVGDAVYYGAVGSIVASAAGTELINTALKVMKPGGSSDSRSSDSSSRNGQPSPQEGVYSDTLTTGSAGNDGTGGITIQLDNKVSYQSSFNDGEMINVAPYADTPIKGYSAFKHTYYGREGKNFKINEFTVGGISQTFKPEVTPVKDVKSVMVYFLSCNKITPLLVYFKDTDGHKWYENTNRGDNWKVESELDQKHPRKADRSGIIKRALEQIKHKLKVDCGTALVSNYKTALKENNDIEDSWLDKNYFGRYRHNVGPPNKGPDNAPKDGEDGAGVGSGENASPGGTLQDAGNSLGQDTSTNLDGGNHDHSGVLPKTGNTSDPEKPTTPPQAIATEESSPEPAPPTSDPGAEAFIAETVATGSVLWTAFGTSSATLAGAGGLTGFGLWMFKRSKGDPWCILCACCSTSCPSYWWNPEHYLGPAALMQAYRWISDSRDEYTVERMIDVNDTMKLYRCHGIYNCTKCCPKGLDPAGAIHKMKKKIEAEVTPEWDKIAIEEYNKKNERLLNAQS</sequence>
<evidence type="ECO:0000256" key="4">
    <source>
        <dbReference type="ARBA" id="ARBA00009433"/>
    </source>
</evidence>
<dbReference type="InterPro" id="IPR009051">
    <property type="entry name" value="Helical_ferredxn"/>
</dbReference>
<feature type="compositionally biased region" description="Polar residues" evidence="19">
    <location>
        <begin position="862"/>
        <end position="871"/>
    </location>
</feature>
<dbReference type="GO" id="GO:0008177">
    <property type="term" value="F:succinate dehydrogenase (quinone) activity"/>
    <property type="evidence" value="ECO:0007669"/>
    <property type="project" value="UniProtKB-EC"/>
</dbReference>
<feature type="compositionally biased region" description="Polar residues" evidence="19">
    <location>
        <begin position="1172"/>
        <end position="1196"/>
    </location>
</feature>
<evidence type="ECO:0000256" key="7">
    <source>
        <dbReference type="ARBA" id="ARBA00022485"/>
    </source>
</evidence>
<dbReference type="GeneID" id="15803347"/>
<dbReference type="VEuPathDB" id="PiroplasmaDB:BEWA_032790"/>
<keyword evidence="7" id="KW-0004">4Fe-4S</keyword>
<organism evidence="21 22">
    <name type="scientific">Theileria equi strain WA</name>
    <dbReference type="NCBI Taxonomy" id="1537102"/>
    <lineage>
        <taxon>Eukaryota</taxon>
        <taxon>Sar</taxon>
        <taxon>Alveolata</taxon>
        <taxon>Apicomplexa</taxon>
        <taxon>Aconoidasida</taxon>
        <taxon>Piroplasmida</taxon>
        <taxon>Theileriidae</taxon>
        <taxon>Theileria</taxon>
    </lineage>
</organism>
<evidence type="ECO:0000256" key="3">
    <source>
        <dbReference type="ARBA" id="ARBA00005163"/>
    </source>
</evidence>
<dbReference type="PANTHER" id="PTHR11921">
    <property type="entry name" value="SUCCINATE DEHYDROGENASE IRON-SULFUR PROTEIN"/>
    <property type="match status" value="1"/>
</dbReference>
<dbReference type="GO" id="GO:0051539">
    <property type="term" value="F:4 iron, 4 sulfur cluster binding"/>
    <property type="evidence" value="ECO:0007669"/>
    <property type="project" value="UniProtKB-KW"/>
</dbReference>
<evidence type="ECO:0000256" key="12">
    <source>
        <dbReference type="ARBA" id="ARBA00023002"/>
    </source>
</evidence>
<dbReference type="EMBL" id="CP001669">
    <property type="protein sequence ID" value="AFZ80426.1"/>
    <property type="molecule type" value="Genomic_DNA"/>
</dbReference>
<keyword evidence="12 21" id="KW-0560">Oxidoreductase</keyword>
<feature type="compositionally biased region" description="Low complexity" evidence="19">
    <location>
        <begin position="929"/>
        <end position="940"/>
    </location>
</feature>
<comment type="cofactor">
    <cofactor evidence="1">
        <name>[3Fe-4S] cluster</name>
        <dbReference type="ChEBI" id="CHEBI:21137"/>
    </cofactor>
</comment>
<gene>
    <name evidence="21" type="ORF">BEWA_032790</name>
</gene>
<evidence type="ECO:0000313" key="22">
    <source>
        <dbReference type="Proteomes" id="UP000031512"/>
    </source>
</evidence>
<keyword evidence="11" id="KW-0249">Electron transport</keyword>
<keyword evidence="14" id="KW-0411">Iron-sulfur</keyword>
<dbReference type="GO" id="GO:0006099">
    <property type="term" value="P:tricarboxylic acid cycle"/>
    <property type="evidence" value="ECO:0007669"/>
    <property type="project" value="UniProtKB-KW"/>
</dbReference>
<feature type="domain" description="4Fe-4S ferredoxin-type" evidence="20">
    <location>
        <begin position="1283"/>
        <end position="1311"/>
    </location>
</feature>
<reference evidence="21 22" key="1">
    <citation type="journal article" date="2012" name="BMC Genomics">
        <title>Comparative genomic analysis and phylogenetic position of Theileria equi.</title>
        <authorList>
            <person name="Kappmeyer L.S."/>
            <person name="Thiagarajan M."/>
            <person name="Herndon D.R."/>
            <person name="Ramsay J.D."/>
            <person name="Caler E."/>
            <person name="Djikeng A."/>
            <person name="Gillespie J.J."/>
            <person name="Lau A.O."/>
            <person name="Roalson E.H."/>
            <person name="Silva J.C."/>
            <person name="Silva M.G."/>
            <person name="Suarez C.E."/>
            <person name="Ueti M.W."/>
            <person name="Nene V.M."/>
            <person name="Mealey R.H."/>
            <person name="Knowles D.P."/>
            <person name="Brayton K.A."/>
        </authorList>
    </citation>
    <scope>NUCLEOTIDE SEQUENCE [LARGE SCALE GENOMIC DNA]</scope>
    <source>
        <strain evidence="21 22">WA</strain>
    </source>
</reference>
<dbReference type="PROSITE" id="PS51379">
    <property type="entry name" value="4FE4S_FER_2"/>
    <property type="match status" value="1"/>
</dbReference>
<evidence type="ECO:0000256" key="19">
    <source>
        <dbReference type="SAM" id="MobiDB-lite"/>
    </source>
</evidence>
<keyword evidence="15" id="KW-0003">3Fe-4S</keyword>
<evidence type="ECO:0000256" key="14">
    <source>
        <dbReference type="ARBA" id="ARBA00023014"/>
    </source>
</evidence>
<accession>L0AZK9</accession>
<name>L0AZK9_THEEQ</name>
<comment type="catalytic activity">
    <reaction evidence="18">
        <text>a quinone + succinate = fumarate + a quinol</text>
        <dbReference type="Rhea" id="RHEA:40523"/>
        <dbReference type="ChEBI" id="CHEBI:24646"/>
        <dbReference type="ChEBI" id="CHEBI:29806"/>
        <dbReference type="ChEBI" id="CHEBI:30031"/>
        <dbReference type="ChEBI" id="CHEBI:132124"/>
        <dbReference type="EC" id="1.3.5.1"/>
    </reaction>
</comment>
<dbReference type="KEGG" id="beq:BEWA_032790"/>
<evidence type="ECO:0000256" key="2">
    <source>
        <dbReference type="ARBA" id="ARBA00001966"/>
    </source>
</evidence>
<feature type="region of interest" description="Disordered" evidence="19">
    <location>
        <begin position="860"/>
        <end position="885"/>
    </location>
</feature>
<keyword evidence="6" id="KW-0813">Transport</keyword>
<evidence type="ECO:0000256" key="16">
    <source>
        <dbReference type="ARBA" id="ARBA00033304"/>
    </source>
</evidence>
<comment type="cofactor">
    <cofactor evidence="2">
        <name>[4Fe-4S] cluster</name>
        <dbReference type="ChEBI" id="CHEBI:49883"/>
    </cofactor>
</comment>
<dbReference type="InterPro" id="IPR017900">
    <property type="entry name" value="4Fe4S_Fe_S_CS"/>
</dbReference>
<dbReference type="eggNOG" id="KOG3049">
    <property type="taxonomic scope" value="Eukaryota"/>
</dbReference>
<dbReference type="Proteomes" id="UP000031512">
    <property type="component" value="Chromosome 1"/>
</dbReference>
<keyword evidence="13" id="KW-0408">Iron</keyword>
<keyword evidence="10" id="KW-0479">Metal-binding</keyword>
<evidence type="ECO:0000256" key="17">
    <source>
        <dbReference type="ARBA" id="ARBA00034078"/>
    </source>
</evidence>
<dbReference type="Pfam" id="PF13534">
    <property type="entry name" value="Fer4_17"/>
    <property type="match status" value="1"/>
</dbReference>
<dbReference type="InterPro" id="IPR017896">
    <property type="entry name" value="4Fe4S_Fe-S-bd"/>
</dbReference>
<evidence type="ECO:0000256" key="18">
    <source>
        <dbReference type="ARBA" id="ARBA00049220"/>
    </source>
</evidence>
<evidence type="ECO:0000256" key="1">
    <source>
        <dbReference type="ARBA" id="ARBA00001927"/>
    </source>
</evidence>
<dbReference type="PROSITE" id="PS00198">
    <property type="entry name" value="4FE4S_FER_1"/>
    <property type="match status" value="1"/>
</dbReference>
<keyword evidence="9" id="KW-0001">2Fe-2S</keyword>
<dbReference type="STRING" id="1537102.L0AZK9"/>
<proteinExistence type="inferred from homology"/>
<evidence type="ECO:0000256" key="6">
    <source>
        <dbReference type="ARBA" id="ARBA00022448"/>
    </source>
</evidence>
<dbReference type="SUPFAM" id="SSF46548">
    <property type="entry name" value="alpha-helical ferredoxin"/>
    <property type="match status" value="1"/>
</dbReference>
<feature type="region of interest" description="Disordered" evidence="19">
    <location>
        <begin position="1146"/>
        <end position="1242"/>
    </location>
</feature>
<comment type="cofactor">
    <cofactor evidence="17">
        <name>[2Fe-2S] cluster</name>
        <dbReference type="ChEBI" id="CHEBI:190135"/>
    </cofactor>
</comment>
<evidence type="ECO:0000256" key="9">
    <source>
        <dbReference type="ARBA" id="ARBA00022714"/>
    </source>
</evidence>
<evidence type="ECO:0000256" key="10">
    <source>
        <dbReference type="ARBA" id="ARBA00022723"/>
    </source>
</evidence>
<dbReference type="RefSeq" id="XP_004830092.1">
    <property type="nucleotide sequence ID" value="XM_004830035.1"/>
</dbReference>
<dbReference type="Gene3D" id="1.10.1060.10">
    <property type="entry name" value="Alpha-helical ferredoxin"/>
    <property type="match status" value="1"/>
</dbReference>
<keyword evidence="22" id="KW-1185">Reference proteome</keyword>
<comment type="similarity">
    <text evidence="4">Belongs to the succinate dehydrogenase/fumarate reductase iron-sulfur protein family.</text>
</comment>
<dbReference type="FunFam" id="1.10.1060.10:FF:000001">
    <property type="entry name" value="Succinate dehydrogenase iron-sulfur subunit SdhB"/>
    <property type="match status" value="1"/>
</dbReference>
<dbReference type="InterPro" id="IPR004489">
    <property type="entry name" value="Succ_DH/fum_Rdtase_Fe-S"/>
</dbReference>
<evidence type="ECO:0000256" key="13">
    <source>
        <dbReference type="ARBA" id="ARBA00023004"/>
    </source>
</evidence>
<dbReference type="GO" id="GO:0022904">
    <property type="term" value="P:respiratory electron transport chain"/>
    <property type="evidence" value="ECO:0007669"/>
    <property type="project" value="TreeGrafter"/>
</dbReference>
<evidence type="ECO:0000259" key="20">
    <source>
        <dbReference type="PROSITE" id="PS51379"/>
    </source>
</evidence>
<evidence type="ECO:0000256" key="5">
    <source>
        <dbReference type="ARBA" id="ARBA00012792"/>
    </source>
</evidence>
<dbReference type="GO" id="GO:0051537">
    <property type="term" value="F:2 iron, 2 sulfur cluster binding"/>
    <property type="evidence" value="ECO:0007669"/>
    <property type="project" value="UniProtKB-KW"/>
</dbReference>
<dbReference type="EC" id="1.3.5.1" evidence="5"/>
<evidence type="ECO:0000256" key="15">
    <source>
        <dbReference type="ARBA" id="ARBA00023291"/>
    </source>
</evidence>
<protein>
    <recommendedName>
        <fullName evidence="5">succinate dehydrogenase</fullName>
        <ecNumber evidence="5">1.3.5.1</ecNumber>
    </recommendedName>
    <alternativeName>
        <fullName evidence="16">Iron-sulfur subunit of complex II</fullName>
    </alternativeName>
</protein>
<comment type="pathway">
    <text evidence="3">Carbohydrate metabolism; tricarboxylic acid cycle.</text>
</comment>
<dbReference type="InterPro" id="IPR050573">
    <property type="entry name" value="SDH/FRD_Iron-Sulfur"/>
</dbReference>
<dbReference type="PANTHER" id="PTHR11921:SF29">
    <property type="entry name" value="SUCCINATE DEHYDROGENASE [UBIQUINONE] IRON-SULFUR SUBUNIT, MITOCHONDRIAL"/>
    <property type="match status" value="1"/>
</dbReference>
<evidence type="ECO:0000313" key="21">
    <source>
        <dbReference type="EMBL" id="AFZ80426.1"/>
    </source>
</evidence>
<dbReference type="GO" id="GO:0051538">
    <property type="term" value="F:3 iron, 4 sulfur cluster binding"/>
    <property type="evidence" value="ECO:0007669"/>
    <property type="project" value="UniProtKB-KW"/>
</dbReference>
<dbReference type="NCBIfam" id="TIGR00384">
    <property type="entry name" value="dhsB"/>
    <property type="match status" value="1"/>
</dbReference>
<dbReference type="OrthoDB" id="1696654at2759"/>
<feature type="region of interest" description="Disordered" evidence="19">
    <location>
        <begin position="924"/>
        <end position="966"/>
    </location>
</feature>
<evidence type="ECO:0000256" key="11">
    <source>
        <dbReference type="ARBA" id="ARBA00022982"/>
    </source>
</evidence>